<sequence>MISAYKEMYAKLPTQFQLESYEESCLGDYVCDTQEDLKNLPNNCTMGSTARVISPLAVYKRNSAGRWIPQETINGEQIDGS</sequence>
<evidence type="ECO:0000313" key="1">
    <source>
        <dbReference type="EMBL" id="DAE23768.1"/>
    </source>
</evidence>
<organism evidence="1">
    <name type="scientific">Myoviridae sp. ctq8k5</name>
    <dbReference type="NCBI Taxonomy" id="2826701"/>
    <lineage>
        <taxon>Viruses</taxon>
        <taxon>Duplodnaviria</taxon>
        <taxon>Heunggongvirae</taxon>
        <taxon>Uroviricota</taxon>
        <taxon>Caudoviricetes</taxon>
    </lineage>
</organism>
<proteinExistence type="predicted"/>
<reference evidence="1" key="1">
    <citation type="journal article" date="2021" name="Proc. Natl. Acad. Sci. U.S.A.">
        <title>A Catalog of Tens of Thousands of Viruses from Human Metagenomes Reveals Hidden Associations with Chronic Diseases.</title>
        <authorList>
            <person name="Tisza M.J."/>
            <person name="Buck C.B."/>
        </authorList>
    </citation>
    <scope>NUCLEOTIDE SEQUENCE</scope>
    <source>
        <strain evidence="1">Ctq8k5</strain>
    </source>
</reference>
<protein>
    <submittedName>
        <fullName evidence="1">Uncharacterized protein</fullName>
    </submittedName>
</protein>
<name>A0A8S5QXG3_9CAUD</name>
<dbReference type="EMBL" id="BK015759">
    <property type="protein sequence ID" value="DAE23768.1"/>
    <property type="molecule type" value="Genomic_DNA"/>
</dbReference>
<accession>A0A8S5QXG3</accession>